<dbReference type="PROSITE" id="PS50931">
    <property type="entry name" value="HTH_LYSR"/>
    <property type="match status" value="1"/>
</dbReference>
<dbReference type="InterPro" id="IPR005119">
    <property type="entry name" value="LysR_subst-bd"/>
</dbReference>
<dbReference type="Gene3D" id="3.40.190.290">
    <property type="match status" value="1"/>
</dbReference>
<evidence type="ECO:0000256" key="3">
    <source>
        <dbReference type="ARBA" id="ARBA00023125"/>
    </source>
</evidence>
<evidence type="ECO:0000313" key="7">
    <source>
        <dbReference type="Proteomes" id="UP000093391"/>
    </source>
</evidence>
<sequence length="287" mass="32845">MQLKSLQVFLTVIEQGSFSAAAQSLHTVQSNITNHIKKLEAELQCELISRQQPIRITSAGQQLQHYATQILQLHQDALNHFLHQNQQLPDVLNIGSMETTAAFRLPELFHQIKQQYPQLRLNVLSQPSRQLIDAVLAHELDCAFIANSHPLPNLYNLPIWQEKLVLVMAKHIELELCADQLMQHQFIVFRQGCSYRHSIENLLAYYNLPSSLMVEMGSLDGIMGCVSLGMGLSILPEAYVNHTRYSDRLKLVPIEEHIAQVTTYLIAQRPETWRSGMHAFMSYMQKH</sequence>
<evidence type="ECO:0000256" key="1">
    <source>
        <dbReference type="ARBA" id="ARBA00009437"/>
    </source>
</evidence>
<keyword evidence="3" id="KW-0238">DNA-binding</keyword>
<proteinExistence type="inferred from homology"/>
<evidence type="ECO:0000256" key="2">
    <source>
        <dbReference type="ARBA" id="ARBA00023015"/>
    </source>
</evidence>
<dbReference type="KEGG" id="ala:BFG52_08560"/>
<feature type="domain" description="HTH lysR-type" evidence="5">
    <location>
        <begin position="1"/>
        <end position="57"/>
    </location>
</feature>
<gene>
    <name evidence="6" type="ORF">BFG52_08560</name>
</gene>
<dbReference type="InterPro" id="IPR036388">
    <property type="entry name" value="WH-like_DNA-bd_sf"/>
</dbReference>
<dbReference type="SUPFAM" id="SSF53850">
    <property type="entry name" value="Periplasmic binding protein-like II"/>
    <property type="match status" value="1"/>
</dbReference>
<comment type="similarity">
    <text evidence="1">Belongs to the LysR transcriptional regulatory family.</text>
</comment>
<dbReference type="STRING" id="1789224.BFG52_08560"/>
<organism evidence="6 7">
    <name type="scientific">Acinetobacter larvae</name>
    <dbReference type="NCBI Taxonomy" id="1789224"/>
    <lineage>
        <taxon>Bacteria</taxon>
        <taxon>Pseudomonadati</taxon>
        <taxon>Pseudomonadota</taxon>
        <taxon>Gammaproteobacteria</taxon>
        <taxon>Moraxellales</taxon>
        <taxon>Moraxellaceae</taxon>
        <taxon>Acinetobacter</taxon>
    </lineage>
</organism>
<dbReference type="Proteomes" id="UP000093391">
    <property type="component" value="Chromosome"/>
</dbReference>
<evidence type="ECO:0000259" key="5">
    <source>
        <dbReference type="PROSITE" id="PS50931"/>
    </source>
</evidence>
<dbReference type="SUPFAM" id="SSF46785">
    <property type="entry name" value="Winged helix' DNA-binding domain"/>
    <property type="match status" value="1"/>
</dbReference>
<reference evidence="6 7" key="1">
    <citation type="submission" date="2016-08" db="EMBL/GenBank/DDBJ databases">
        <authorList>
            <person name="Seilhamer J.J."/>
        </authorList>
    </citation>
    <scope>NUCLEOTIDE SEQUENCE [LARGE SCALE GENOMIC DNA]</scope>
    <source>
        <strain evidence="6 7">BRTC-1</strain>
    </source>
</reference>
<dbReference type="PANTHER" id="PTHR30126">
    <property type="entry name" value="HTH-TYPE TRANSCRIPTIONAL REGULATOR"/>
    <property type="match status" value="1"/>
</dbReference>
<name>A0A1B2LZR2_9GAMM</name>
<dbReference type="InterPro" id="IPR036390">
    <property type="entry name" value="WH_DNA-bd_sf"/>
</dbReference>
<dbReference type="PANTHER" id="PTHR30126:SF40">
    <property type="entry name" value="HTH-TYPE TRANSCRIPTIONAL REGULATOR GLTR"/>
    <property type="match status" value="1"/>
</dbReference>
<keyword evidence="4" id="KW-0804">Transcription</keyword>
<dbReference type="GO" id="GO:0003700">
    <property type="term" value="F:DNA-binding transcription factor activity"/>
    <property type="evidence" value="ECO:0007669"/>
    <property type="project" value="InterPro"/>
</dbReference>
<dbReference type="Pfam" id="PF00126">
    <property type="entry name" value="HTH_1"/>
    <property type="match status" value="1"/>
</dbReference>
<keyword evidence="7" id="KW-1185">Reference proteome</keyword>
<dbReference type="GO" id="GO:0000976">
    <property type="term" value="F:transcription cis-regulatory region binding"/>
    <property type="evidence" value="ECO:0007669"/>
    <property type="project" value="TreeGrafter"/>
</dbReference>
<keyword evidence="2" id="KW-0805">Transcription regulation</keyword>
<evidence type="ECO:0000313" key="6">
    <source>
        <dbReference type="EMBL" id="AOA58399.1"/>
    </source>
</evidence>
<dbReference type="Gene3D" id="1.10.10.10">
    <property type="entry name" value="Winged helix-like DNA-binding domain superfamily/Winged helix DNA-binding domain"/>
    <property type="match status" value="1"/>
</dbReference>
<evidence type="ECO:0000256" key="4">
    <source>
        <dbReference type="ARBA" id="ARBA00023163"/>
    </source>
</evidence>
<protein>
    <submittedName>
        <fullName evidence="6">LysR family transcriptional regulator</fullName>
    </submittedName>
</protein>
<dbReference type="Pfam" id="PF03466">
    <property type="entry name" value="LysR_substrate"/>
    <property type="match status" value="1"/>
</dbReference>
<dbReference type="AlphaFoldDB" id="A0A1B2LZR2"/>
<dbReference type="EMBL" id="CP016895">
    <property type="protein sequence ID" value="AOA58399.1"/>
    <property type="molecule type" value="Genomic_DNA"/>
</dbReference>
<dbReference type="InterPro" id="IPR000847">
    <property type="entry name" value="LysR_HTH_N"/>
</dbReference>
<accession>A0A1B2LZR2</accession>
<dbReference type="OrthoDB" id="464481at2"/>